<dbReference type="CDD" id="cd16936">
    <property type="entry name" value="HATPase_RsbW-like"/>
    <property type="match status" value="1"/>
</dbReference>
<dbReference type="PANTHER" id="PTHR35526:SF3">
    <property type="entry name" value="ANTI-SIGMA-F FACTOR RSBW"/>
    <property type="match status" value="1"/>
</dbReference>
<dbReference type="EMBL" id="BAABGF010000017">
    <property type="protein sequence ID" value="GAA4537356.1"/>
    <property type="molecule type" value="Genomic_DNA"/>
</dbReference>
<name>A0ABP8RFL5_9MYCO</name>
<gene>
    <name evidence="4" type="ORF">GCM10023161_14150</name>
</gene>
<dbReference type="SUPFAM" id="SSF55874">
    <property type="entry name" value="ATPase domain of HSP90 chaperone/DNA topoisomerase II/histidine kinase"/>
    <property type="match status" value="1"/>
</dbReference>
<feature type="region of interest" description="Disordered" evidence="2">
    <location>
        <begin position="1"/>
        <end position="24"/>
    </location>
</feature>
<dbReference type="GO" id="GO:0005524">
    <property type="term" value="F:ATP binding"/>
    <property type="evidence" value="ECO:0007669"/>
    <property type="project" value="UniProtKB-KW"/>
</dbReference>
<evidence type="ECO:0000256" key="2">
    <source>
        <dbReference type="SAM" id="MobiDB-lite"/>
    </source>
</evidence>
<keyword evidence="4" id="KW-0067">ATP-binding</keyword>
<dbReference type="InterPro" id="IPR050267">
    <property type="entry name" value="Anti-sigma-factor_SerPK"/>
</dbReference>
<accession>A0ABP8RFL5</accession>
<evidence type="ECO:0000313" key="5">
    <source>
        <dbReference type="Proteomes" id="UP001501417"/>
    </source>
</evidence>
<feature type="domain" description="Histidine kinase/HSP90-like ATPase" evidence="3">
    <location>
        <begin position="37"/>
        <end position="158"/>
    </location>
</feature>
<dbReference type="Pfam" id="PF13581">
    <property type="entry name" value="HATPase_c_2"/>
    <property type="match status" value="1"/>
</dbReference>
<dbReference type="InterPro" id="IPR036890">
    <property type="entry name" value="HATPase_C_sf"/>
</dbReference>
<keyword evidence="4" id="KW-0547">Nucleotide-binding</keyword>
<reference evidence="5" key="1">
    <citation type="journal article" date="2019" name="Int. J. Syst. Evol. Microbiol.">
        <title>The Global Catalogue of Microorganisms (GCM) 10K type strain sequencing project: providing services to taxonomists for standard genome sequencing and annotation.</title>
        <authorList>
            <consortium name="The Broad Institute Genomics Platform"/>
            <consortium name="The Broad Institute Genome Sequencing Center for Infectious Disease"/>
            <person name="Wu L."/>
            <person name="Ma J."/>
        </authorList>
    </citation>
    <scope>NUCLEOTIDE SEQUENCE [LARGE SCALE GENOMIC DNA]</scope>
    <source>
        <strain evidence="5">JCM 17782</strain>
    </source>
</reference>
<dbReference type="Proteomes" id="UP001501417">
    <property type="component" value="Unassembled WGS sequence"/>
</dbReference>
<keyword evidence="1" id="KW-0418">Kinase</keyword>
<comment type="caution">
    <text evidence="4">The sequence shown here is derived from an EMBL/GenBank/DDBJ whole genome shotgun (WGS) entry which is preliminary data.</text>
</comment>
<keyword evidence="5" id="KW-1185">Reference proteome</keyword>
<proteinExistence type="predicted"/>
<evidence type="ECO:0000256" key="1">
    <source>
        <dbReference type="ARBA" id="ARBA00022527"/>
    </source>
</evidence>
<dbReference type="Gene3D" id="3.30.565.10">
    <property type="entry name" value="Histidine kinase-like ATPase, C-terminal domain"/>
    <property type="match status" value="1"/>
</dbReference>
<organism evidence="4 5">
    <name type="scientific">Mycobacterium paraffinicum</name>
    <dbReference type="NCBI Taxonomy" id="53378"/>
    <lineage>
        <taxon>Bacteria</taxon>
        <taxon>Bacillati</taxon>
        <taxon>Actinomycetota</taxon>
        <taxon>Actinomycetes</taxon>
        <taxon>Mycobacteriales</taxon>
        <taxon>Mycobacteriaceae</taxon>
        <taxon>Mycobacterium</taxon>
    </lineage>
</organism>
<evidence type="ECO:0000313" key="4">
    <source>
        <dbReference type="EMBL" id="GAA4537356.1"/>
    </source>
</evidence>
<sequence length="167" mass="18777">MNLEMGAQLGTMGRSDPQPHDVSNIDDRFRFARNRVAADPRSAARARAEFGVWLETHFSLSSDRFSDVLLAVNEAIANAAEFAYCETSQRGTLDVSAAYDRQTDTLSVTVDDRGRWRQRMPAQYQQQLRGRGIPLMETLADEVTIDRAPRGTRVTLTWTDLTQRPGT</sequence>
<keyword evidence="1" id="KW-0723">Serine/threonine-protein kinase</keyword>
<keyword evidence="1" id="KW-0808">Transferase</keyword>
<dbReference type="InterPro" id="IPR003594">
    <property type="entry name" value="HATPase_dom"/>
</dbReference>
<dbReference type="PANTHER" id="PTHR35526">
    <property type="entry name" value="ANTI-SIGMA-F FACTOR RSBW-RELATED"/>
    <property type="match status" value="1"/>
</dbReference>
<evidence type="ECO:0000259" key="3">
    <source>
        <dbReference type="Pfam" id="PF13581"/>
    </source>
</evidence>
<protein>
    <submittedName>
        <fullName evidence="4">ATP-binding protein</fullName>
    </submittedName>
</protein>